<dbReference type="FunFam" id="3.80.10.10:FF:000026">
    <property type="entry name" value="U2 small nuclear ribonucleoprotein A"/>
    <property type="match status" value="1"/>
</dbReference>
<keyword evidence="2" id="KW-0433">Leucine-rich repeat</keyword>
<evidence type="ECO:0000256" key="4">
    <source>
        <dbReference type="ARBA" id="ARBA00023242"/>
    </source>
</evidence>
<evidence type="ECO:0000256" key="7">
    <source>
        <dbReference type="SAM" id="MobiDB-lite"/>
    </source>
</evidence>
<keyword evidence="4" id="KW-0539">Nucleus</keyword>
<proteinExistence type="inferred from homology"/>
<accession>A0A1D1VHB4</accession>
<dbReference type="STRING" id="947166.A0A1D1VHB4"/>
<dbReference type="Pfam" id="PF14580">
    <property type="entry name" value="LRR_9"/>
    <property type="match status" value="1"/>
</dbReference>
<dbReference type="InterPro" id="IPR044640">
    <property type="entry name" value="RU2A"/>
</dbReference>
<evidence type="ECO:0000313" key="10">
    <source>
        <dbReference type="Proteomes" id="UP000186922"/>
    </source>
</evidence>
<keyword evidence="10" id="KW-1185">Reference proteome</keyword>
<dbReference type="EMBL" id="BDGG01000005">
    <property type="protein sequence ID" value="GAU99462.1"/>
    <property type="molecule type" value="Genomic_DNA"/>
</dbReference>
<evidence type="ECO:0000256" key="1">
    <source>
        <dbReference type="ARBA" id="ARBA00004123"/>
    </source>
</evidence>
<comment type="similarity">
    <text evidence="5">Belongs to the U2 small nuclear ribonucleoprotein A family.</text>
</comment>
<protein>
    <recommendedName>
        <fullName evidence="6">Probable U2 small nuclear ribonucleoprotein A'</fullName>
    </recommendedName>
</protein>
<dbReference type="PANTHER" id="PTHR10552">
    <property type="entry name" value="U2 SMALL NUCLEAR RIBONUCLEOPROTEIN A"/>
    <property type="match status" value="1"/>
</dbReference>
<dbReference type="Proteomes" id="UP000186922">
    <property type="component" value="Unassembled WGS sequence"/>
</dbReference>
<evidence type="ECO:0000256" key="6">
    <source>
        <dbReference type="ARBA" id="ARBA00069881"/>
    </source>
</evidence>
<evidence type="ECO:0000256" key="5">
    <source>
        <dbReference type="ARBA" id="ARBA00024196"/>
    </source>
</evidence>
<keyword evidence="3" id="KW-0677">Repeat</keyword>
<dbReference type="SMART" id="SM00446">
    <property type="entry name" value="LRRcap"/>
    <property type="match status" value="1"/>
</dbReference>
<feature type="compositionally biased region" description="Polar residues" evidence="7">
    <location>
        <begin position="233"/>
        <end position="246"/>
    </location>
</feature>
<dbReference type="GO" id="GO:0005686">
    <property type="term" value="C:U2 snRNP"/>
    <property type="evidence" value="ECO:0007669"/>
    <property type="project" value="TreeGrafter"/>
</dbReference>
<dbReference type="GO" id="GO:0000398">
    <property type="term" value="P:mRNA splicing, via spliceosome"/>
    <property type="evidence" value="ECO:0007669"/>
    <property type="project" value="InterPro"/>
</dbReference>
<dbReference type="OrthoDB" id="433501at2759"/>
<dbReference type="InterPro" id="IPR003603">
    <property type="entry name" value="U2A'_phosphoprotein32A_C"/>
</dbReference>
<evidence type="ECO:0000256" key="2">
    <source>
        <dbReference type="ARBA" id="ARBA00022614"/>
    </source>
</evidence>
<dbReference type="AlphaFoldDB" id="A0A1D1VHB4"/>
<name>A0A1D1VHB4_RAMVA</name>
<dbReference type="GO" id="GO:0030620">
    <property type="term" value="F:U2 snRNA binding"/>
    <property type="evidence" value="ECO:0007669"/>
    <property type="project" value="InterPro"/>
</dbReference>
<feature type="region of interest" description="Disordered" evidence="7">
    <location>
        <begin position="233"/>
        <end position="258"/>
    </location>
</feature>
<sequence length="258" mass="29107">MVKLTADVINRAQQCFNPCKERMLDLRGGKISTIENLGATLDQFDCMDFSDNDIRKLDGFPLLYRMKTLLLNNNRICRIADNLHESLPSLNSLIMTGNMMQELGDLDPLVTLKKLEYLSLVRNPVANHQHYRLYVIHKIPFLKVLDFRKIKQSERDEAAAMFKGKKGRQLEKDLGQRTQNLLAGVPGPEALSVSTSGRTQEEVDAIKQAIGNARSLEEIERLHEMLQAGQIPGTQVESTRIAQGASSIVEEEDDMEIE</sequence>
<feature type="compositionally biased region" description="Acidic residues" evidence="7">
    <location>
        <begin position="249"/>
        <end position="258"/>
    </location>
</feature>
<evidence type="ECO:0000256" key="3">
    <source>
        <dbReference type="ARBA" id="ARBA00022737"/>
    </source>
</evidence>
<dbReference type="PANTHER" id="PTHR10552:SF6">
    <property type="entry name" value="U2 SMALL NUCLEAR RIBONUCLEOPROTEIN A"/>
    <property type="match status" value="1"/>
</dbReference>
<organism evidence="9 10">
    <name type="scientific">Ramazzottius varieornatus</name>
    <name type="common">Water bear</name>
    <name type="synonym">Tardigrade</name>
    <dbReference type="NCBI Taxonomy" id="947166"/>
    <lineage>
        <taxon>Eukaryota</taxon>
        <taxon>Metazoa</taxon>
        <taxon>Ecdysozoa</taxon>
        <taxon>Tardigrada</taxon>
        <taxon>Eutardigrada</taxon>
        <taxon>Parachela</taxon>
        <taxon>Hypsibioidea</taxon>
        <taxon>Ramazzottiidae</taxon>
        <taxon>Ramazzottius</taxon>
    </lineage>
</organism>
<comment type="subcellular location">
    <subcellularLocation>
        <location evidence="1">Nucleus</location>
    </subcellularLocation>
</comment>
<dbReference type="Gene3D" id="3.80.10.10">
    <property type="entry name" value="Ribonuclease Inhibitor"/>
    <property type="match status" value="1"/>
</dbReference>
<dbReference type="SUPFAM" id="SSF52058">
    <property type="entry name" value="L domain-like"/>
    <property type="match status" value="1"/>
</dbReference>
<dbReference type="InterPro" id="IPR032675">
    <property type="entry name" value="LRR_dom_sf"/>
</dbReference>
<comment type="caution">
    <text evidence="9">The sequence shown here is derived from an EMBL/GenBank/DDBJ whole genome shotgun (WGS) entry which is preliminary data.</text>
</comment>
<evidence type="ECO:0000313" key="9">
    <source>
        <dbReference type="EMBL" id="GAU99462.1"/>
    </source>
</evidence>
<feature type="domain" description="U2A'/phosphoprotein 32 family A C-terminal" evidence="8">
    <location>
        <begin position="128"/>
        <end position="146"/>
    </location>
</feature>
<gene>
    <name evidence="9" type="primary">RvY_10462-1</name>
    <name evidence="9" type="synonym">RvY_10462.1</name>
    <name evidence="9" type="ORF">RvY_10462</name>
</gene>
<evidence type="ECO:0000259" key="8">
    <source>
        <dbReference type="SMART" id="SM00446"/>
    </source>
</evidence>
<reference evidence="9 10" key="1">
    <citation type="journal article" date="2016" name="Nat. Commun.">
        <title>Extremotolerant tardigrade genome and improved radiotolerance of human cultured cells by tardigrade-unique protein.</title>
        <authorList>
            <person name="Hashimoto T."/>
            <person name="Horikawa D.D."/>
            <person name="Saito Y."/>
            <person name="Kuwahara H."/>
            <person name="Kozuka-Hata H."/>
            <person name="Shin-I T."/>
            <person name="Minakuchi Y."/>
            <person name="Ohishi K."/>
            <person name="Motoyama A."/>
            <person name="Aizu T."/>
            <person name="Enomoto A."/>
            <person name="Kondo K."/>
            <person name="Tanaka S."/>
            <person name="Hara Y."/>
            <person name="Koshikawa S."/>
            <person name="Sagara H."/>
            <person name="Miura T."/>
            <person name="Yokobori S."/>
            <person name="Miyagawa K."/>
            <person name="Suzuki Y."/>
            <person name="Kubo T."/>
            <person name="Oyama M."/>
            <person name="Kohara Y."/>
            <person name="Fujiyama A."/>
            <person name="Arakawa K."/>
            <person name="Katayama T."/>
            <person name="Toyoda A."/>
            <person name="Kunieda T."/>
        </authorList>
    </citation>
    <scope>NUCLEOTIDE SEQUENCE [LARGE SCALE GENOMIC DNA]</scope>
    <source>
        <strain evidence="9 10">YOKOZUNA-1</strain>
    </source>
</reference>